<keyword evidence="1" id="KW-0378">Hydrolase</keyword>
<accession>A0A286G1D2</accession>
<dbReference type="SUPFAM" id="SSF53474">
    <property type="entry name" value="alpha/beta-Hydrolases"/>
    <property type="match status" value="1"/>
</dbReference>
<evidence type="ECO:0000313" key="4">
    <source>
        <dbReference type="Proteomes" id="UP000219621"/>
    </source>
</evidence>
<sequence>MTESHPADALFPPGFACRRIAANGLTHTVRVGGEGPPLLLLHGYPQTHACWHRMAPLLAKTHTLVMPDLRGYGDSDKPAGDPRHETYCRRTMAADAAAIMTALGHERFQVIGHDRGGRVTHRLCLDHPERVERAAVLDIVPTHTIFADMNRKVGLAYYHWLFLAQPAPLPERLIGAEPNFYLEWKLGAWGTGLSAYDPAAVAEYRRAFRDPATIHATCEDYRAAATIDLEHDEADLGRRIACPLVALWGGKGLMEANYDVLATWRAKADDVRGRALPGGHFLPEEVPEETVAALKECGFALA</sequence>
<dbReference type="AlphaFoldDB" id="A0A286G1D2"/>
<dbReference type="InterPro" id="IPR000073">
    <property type="entry name" value="AB_hydrolase_1"/>
</dbReference>
<name>A0A286G1D2_9PROT</name>
<dbReference type="Proteomes" id="UP000219621">
    <property type="component" value="Unassembled WGS sequence"/>
</dbReference>
<dbReference type="PANTHER" id="PTHR43329">
    <property type="entry name" value="EPOXIDE HYDROLASE"/>
    <property type="match status" value="1"/>
</dbReference>
<feature type="domain" description="AB hydrolase-1" evidence="2">
    <location>
        <begin position="36"/>
        <end position="284"/>
    </location>
</feature>
<evidence type="ECO:0000259" key="2">
    <source>
        <dbReference type="Pfam" id="PF00561"/>
    </source>
</evidence>
<dbReference type="OrthoDB" id="9812774at2"/>
<proteinExistence type="predicted"/>
<dbReference type="Pfam" id="PF00561">
    <property type="entry name" value="Abhydrolase_1"/>
    <property type="match status" value="1"/>
</dbReference>
<reference evidence="4" key="1">
    <citation type="submission" date="2017-09" db="EMBL/GenBank/DDBJ databases">
        <authorList>
            <person name="Varghese N."/>
            <person name="Submissions S."/>
        </authorList>
    </citation>
    <scope>NUCLEOTIDE SEQUENCE [LARGE SCALE GENOMIC DNA]</scope>
    <source>
        <strain evidence="4">USBA 140</strain>
    </source>
</reference>
<protein>
    <submittedName>
        <fullName evidence="3">Haloacetate dehalogenase</fullName>
    </submittedName>
</protein>
<dbReference type="PRINTS" id="PR00412">
    <property type="entry name" value="EPOXHYDRLASE"/>
</dbReference>
<evidence type="ECO:0000313" key="3">
    <source>
        <dbReference type="EMBL" id="SOD89278.1"/>
    </source>
</evidence>
<gene>
    <name evidence="3" type="ORF">SAMN05421508_101171</name>
</gene>
<dbReference type="GO" id="GO:0016787">
    <property type="term" value="F:hydrolase activity"/>
    <property type="evidence" value="ECO:0007669"/>
    <property type="project" value="UniProtKB-KW"/>
</dbReference>
<dbReference type="EMBL" id="OCNJ01000001">
    <property type="protein sequence ID" value="SOD89278.1"/>
    <property type="molecule type" value="Genomic_DNA"/>
</dbReference>
<evidence type="ECO:0000256" key="1">
    <source>
        <dbReference type="ARBA" id="ARBA00022801"/>
    </source>
</evidence>
<dbReference type="Gene3D" id="3.40.50.1820">
    <property type="entry name" value="alpha/beta hydrolase"/>
    <property type="match status" value="1"/>
</dbReference>
<dbReference type="InterPro" id="IPR029058">
    <property type="entry name" value="AB_hydrolase_fold"/>
</dbReference>
<dbReference type="PRINTS" id="PR00111">
    <property type="entry name" value="ABHYDROLASE"/>
</dbReference>
<dbReference type="InterPro" id="IPR000639">
    <property type="entry name" value="Epox_hydrolase-like"/>
</dbReference>
<dbReference type="RefSeq" id="WP_097277089.1">
    <property type="nucleotide sequence ID" value="NZ_OCNJ01000001.1"/>
</dbReference>
<organism evidence="3 4">
    <name type="scientific">Caenispirillum bisanense</name>
    <dbReference type="NCBI Taxonomy" id="414052"/>
    <lineage>
        <taxon>Bacteria</taxon>
        <taxon>Pseudomonadati</taxon>
        <taxon>Pseudomonadota</taxon>
        <taxon>Alphaproteobacteria</taxon>
        <taxon>Rhodospirillales</taxon>
        <taxon>Novispirillaceae</taxon>
        <taxon>Caenispirillum</taxon>
    </lineage>
</organism>
<keyword evidence="4" id="KW-1185">Reference proteome</keyword>